<reference evidence="7" key="1">
    <citation type="submission" date="2016-12" db="EMBL/GenBank/DDBJ databases">
        <title>Draft Genome Sequences od Carboxydothermus pertinax and islandicus, Hydrogenogenic Carboxydotrophic Bacteria.</title>
        <authorList>
            <person name="Fukuyama Y."/>
            <person name="Ohmae K."/>
            <person name="Yoneda Y."/>
            <person name="Yoshida T."/>
            <person name="Sako Y."/>
        </authorList>
    </citation>
    <scope>NUCLEOTIDE SEQUENCE [LARGE SCALE GENOMIC DNA]</scope>
    <source>
        <strain evidence="7">SET</strain>
    </source>
</reference>
<dbReference type="OrthoDB" id="9810688at2"/>
<dbReference type="EMBL" id="BDJL01000020">
    <property type="protein sequence ID" value="GAV24897.1"/>
    <property type="molecule type" value="Genomic_DNA"/>
</dbReference>
<keyword evidence="7" id="KW-1185">Reference proteome</keyword>
<dbReference type="InterPro" id="IPR017896">
    <property type="entry name" value="4Fe4S_Fe-S-bd"/>
</dbReference>
<evidence type="ECO:0000313" key="6">
    <source>
        <dbReference type="EMBL" id="GAV24897.1"/>
    </source>
</evidence>
<evidence type="ECO:0000256" key="2">
    <source>
        <dbReference type="ARBA" id="ARBA00022723"/>
    </source>
</evidence>
<evidence type="ECO:0000256" key="4">
    <source>
        <dbReference type="ARBA" id="ARBA00023014"/>
    </source>
</evidence>
<keyword evidence="2" id="KW-0479">Metal-binding</keyword>
<dbReference type="InterPro" id="IPR050954">
    <property type="entry name" value="ET_IronSulfur_Cluster-Binding"/>
</dbReference>
<feature type="domain" description="4Fe-4S ferredoxin-type" evidence="5">
    <location>
        <begin position="4"/>
        <end position="35"/>
    </location>
</feature>
<evidence type="ECO:0000256" key="3">
    <source>
        <dbReference type="ARBA" id="ARBA00023004"/>
    </source>
</evidence>
<dbReference type="Proteomes" id="UP000187338">
    <property type="component" value="Unassembled WGS sequence"/>
</dbReference>
<dbReference type="CDD" id="cd10551">
    <property type="entry name" value="PsrB"/>
    <property type="match status" value="1"/>
</dbReference>
<dbReference type="GO" id="GO:0051539">
    <property type="term" value="F:4 iron, 4 sulfur cluster binding"/>
    <property type="evidence" value="ECO:0007669"/>
    <property type="project" value="UniProtKB-KW"/>
</dbReference>
<protein>
    <submittedName>
        <fullName evidence="6">4Fe-4S ferredoxin</fullName>
    </submittedName>
</protein>
<sequence>MARYGMVIDLRTCVGCQACSAACATENQTPYWSDKWRTRVLDIEKGEYPNTGRHFVPTICMHCEEPACLTICPSQATFRDENGSILVNYDTCLGCKACMAACPYGARYVYDKNDVAKNREIHGELSQHNVVHIDKCTFCFDRVERGLEPACVATCPAHTRIFGDLDDPNSEVAKLVASGIAKPLRPDLNTKPKVFYIY</sequence>
<dbReference type="RefSeq" id="WP_075865080.1">
    <property type="nucleotide sequence ID" value="NZ_BDJL01000020.1"/>
</dbReference>
<dbReference type="GO" id="GO:0046872">
    <property type="term" value="F:metal ion binding"/>
    <property type="evidence" value="ECO:0007669"/>
    <property type="project" value="UniProtKB-KW"/>
</dbReference>
<gene>
    <name evidence="6" type="ORF">ciss_08300</name>
</gene>
<feature type="domain" description="4Fe-4S ferredoxin-type" evidence="5">
    <location>
        <begin position="51"/>
        <end position="82"/>
    </location>
</feature>
<dbReference type="PROSITE" id="PS51379">
    <property type="entry name" value="4FE4S_FER_2"/>
    <property type="match status" value="3"/>
</dbReference>
<comment type="caution">
    <text evidence="6">The sequence shown here is derived from an EMBL/GenBank/DDBJ whole genome shotgun (WGS) entry which is preliminary data.</text>
</comment>
<dbReference type="InterPro" id="IPR017900">
    <property type="entry name" value="4Fe4S_Fe_S_CS"/>
</dbReference>
<dbReference type="PANTHER" id="PTHR43177">
    <property type="entry name" value="PROTEIN NRFC"/>
    <property type="match status" value="1"/>
</dbReference>
<dbReference type="Gene3D" id="3.30.70.20">
    <property type="match status" value="2"/>
</dbReference>
<dbReference type="STRING" id="661089.ciss_08300"/>
<keyword evidence="1" id="KW-0004">4Fe-4S</keyword>
<dbReference type="AlphaFoldDB" id="A0A1L8D1A5"/>
<evidence type="ECO:0000256" key="1">
    <source>
        <dbReference type="ARBA" id="ARBA00022485"/>
    </source>
</evidence>
<dbReference type="PANTHER" id="PTHR43177:SF3">
    <property type="entry name" value="PROTEIN NRFC HOMOLOG"/>
    <property type="match status" value="1"/>
</dbReference>
<evidence type="ECO:0000313" key="7">
    <source>
        <dbReference type="Proteomes" id="UP000187338"/>
    </source>
</evidence>
<name>A0A1L8D1A5_9THEO</name>
<proteinExistence type="predicted"/>
<accession>A0A1L8D1A5</accession>
<dbReference type="SUPFAM" id="SSF54862">
    <property type="entry name" value="4Fe-4S ferredoxins"/>
    <property type="match status" value="1"/>
</dbReference>
<keyword evidence="3" id="KW-0408">Iron</keyword>
<feature type="domain" description="4Fe-4S ferredoxin-type" evidence="5">
    <location>
        <begin position="83"/>
        <end position="112"/>
    </location>
</feature>
<dbReference type="PROSITE" id="PS00198">
    <property type="entry name" value="4FE4S_FER_1"/>
    <property type="match status" value="1"/>
</dbReference>
<organism evidence="6 7">
    <name type="scientific">Carboxydothermus islandicus</name>
    <dbReference type="NCBI Taxonomy" id="661089"/>
    <lineage>
        <taxon>Bacteria</taxon>
        <taxon>Bacillati</taxon>
        <taxon>Bacillota</taxon>
        <taxon>Clostridia</taxon>
        <taxon>Thermoanaerobacterales</taxon>
        <taxon>Thermoanaerobacteraceae</taxon>
        <taxon>Carboxydothermus</taxon>
    </lineage>
</organism>
<dbReference type="Pfam" id="PF13247">
    <property type="entry name" value="Fer4_11"/>
    <property type="match status" value="2"/>
</dbReference>
<evidence type="ECO:0000259" key="5">
    <source>
        <dbReference type="PROSITE" id="PS51379"/>
    </source>
</evidence>
<keyword evidence="4" id="KW-0411">Iron-sulfur</keyword>